<keyword evidence="2" id="KW-0479">Metal-binding</keyword>
<keyword evidence="1" id="KW-0378">Hydrolase</keyword>
<feature type="domain" description="Peptidase M20 dimerisation" evidence="3">
    <location>
        <begin position="189"/>
        <end position="281"/>
    </location>
</feature>
<dbReference type="FunFam" id="3.30.70.360:FF:000001">
    <property type="entry name" value="N-acetyldiaminopimelate deacetylase"/>
    <property type="match status" value="1"/>
</dbReference>
<dbReference type="InterPro" id="IPR017439">
    <property type="entry name" value="Amidohydrolase"/>
</dbReference>
<gene>
    <name evidence="4" type="ORF">CQW29_25300</name>
</gene>
<comment type="caution">
    <text evidence="4">The sequence shown here is derived from an EMBL/GenBank/DDBJ whole genome shotgun (WGS) entry which is preliminary data.</text>
</comment>
<feature type="binding site" evidence="2">
    <location>
        <position position="363"/>
    </location>
    <ligand>
        <name>Mn(2+)</name>
        <dbReference type="ChEBI" id="CHEBI:29035"/>
        <label>2</label>
    </ligand>
</feature>
<dbReference type="PIRSF" id="PIRSF005962">
    <property type="entry name" value="Pept_M20D_amidohydro"/>
    <property type="match status" value="1"/>
</dbReference>
<dbReference type="SUPFAM" id="SSF53187">
    <property type="entry name" value="Zn-dependent exopeptidases"/>
    <property type="match status" value="1"/>
</dbReference>
<dbReference type="EMBL" id="PDET01000028">
    <property type="protein sequence ID" value="PRD12691.1"/>
    <property type="molecule type" value="Genomic_DNA"/>
</dbReference>
<organism evidence="4 5">
    <name type="scientific">Pantoea coffeiphila</name>
    <dbReference type="NCBI Taxonomy" id="1465635"/>
    <lineage>
        <taxon>Bacteria</taxon>
        <taxon>Pseudomonadati</taxon>
        <taxon>Pseudomonadota</taxon>
        <taxon>Gammaproteobacteria</taxon>
        <taxon>Enterobacterales</taxon>
        <taxon>Erwiniaceae</taxon>
        <taxon>Pantoea</taxon>
    </lineage>
</organism>
<evidence type="ECO:0000256" key="2">
    <source>
        <dbReference type="PIRSR" id="PIRSR005962-1"/>
    </source>
</evidence>
<dbReference type="Pfam" id="PF01546">
    <property type="entry name" value="Peptidase_M20"/>
    <property type="match status" value="1"/>
</dbReference>
<dbReference type="InterPro" id="IPR002933">
    <property type="entry name" value="Peptidase_M20"/>
</dbReference>
<feature type="binding site" evidence="2">
    <location>
        <position position="104"/>
    </location>
    <ligand>
        <name>Mn(2+)</name>
        <dbReference type="ChEBI" id="CHEBI:29035"/>
        <label>2</label>
    </ligand>
</feature>
<dbReference type="PANTHER" id="PTHR11014">
    <property type="entry name" value="PEPTIDASE M20 FAMILY MEMBER"/>
    <property type="match status" value="1"/>
</dbReference>
<dbReference type="GO" id="GO:0019877">
    <property type="term" value="P:diaminopimelate biosynthetic process"/>
    <property type="evidence" value="ECO:0007669"/>
    <property type="project" value="UniProtKB-ARBA"/>
</dbReference>
<evidence type="ECO:0000313" key="4">
    <source>
        <dbReference type="EMBL" id="PRD12691.1"/>
    </source>
</evidence>
<feature type="binding site" evidence="2">
    <location>
        <position position="140"/>
    </location>
    <ligand>
        <name>Mn(2+)</name>
        <dbReference type="ChEBI" id="CHEBI:29035"/>
        <label>2</label>
    </ligand>
</feature>
<evidence type="ECO:0000259" key="3">
    <source>
        <dbReference type="Pfam" id="PF07687"/>
    </source>
</evidence>
<dbReference type="PANTHER" id="PTHR11014:SF63">
    <property type="entry name" value="METALLOPEPTIDASE, PUTATIVE (AFU_ORTHOLOGUE AFUA_6G09600)-RELATED"/>
    <property type="match status" value="1"/>
</dbReference>
<sequence length="394" mass="43007">MTSQSITQAVHAWKDAMIAFRRDLHAHPELPWEEIRTTQKVAQALDEIGISYRLTQPTGIIAEIKGGQPGKTVALRADMDALPVQELSTTLSYKSLTDGKMHACGHDAHTSMLLNAARALQENRAGLRGNVRLIFQPAEEIAEGAREMVRQGAVEGVDNVFGMHIWTTTASGKISCNVGSSFASADLLKVRFKGRGGHGSMPEACIDAAVVASSFVMNLQAIVARETSPLESAVVTIGRMEVGTRFNVIAENAVLDGTVRCFDVATRERLKAAIERYAHHTAGIYGATAEVEYTYGTLPVINEERSALLAQSVIRDAFGEEVLYAERPTTGGEDFSYFIENIPGCFALLGCGNKAKGTDWAHHHGCFNIDEDVMVHGAELYAQYAWRYLQQDDF</sequence>
<dbReference type="GO" id="GO:0046872">
    <property type="term" value="F:metal ion binding"/>
    <property type="evidence" value="ECO:0007669"/>
    <property type="project" value="UniProtKB-KW"/>
</dbReference>
<evidence type="ECO:0000256" key="1">
    <source>
        <dbReference type="ARBA" id="ARBA00022801"/>
    </source>
</evidence>
<protein>
    <submittedName>
        <fullName evidence="4">Peptidase M20</fullName>
    </submittedName>
</protein>
<dbReference type="NCBIfam" id="TIGR01891">
    <property type="entry name" value="amidohydrolases"/>
    <property type="match status" value="1"/>
</dbReference>
<dbReference type="Proteomes" id="UP000239181">
    <property type="component" value="Unassembled WGS sequence"/>
</dbReference>
<keyword evidence="2" id="KW-0464">Manganese</keyword>
<dbReference type="Gene3D" id="3.40.630.10">
    <property type="entry name" value="Zn peptidases"/>
    <property type="match status" value="1"/>
</dbReference>
<dbReference type="RefSeq" id="WP_105595518.1">
    <property type="nucleotide sequence ID" value="NZ_PDET01000028.1"/>
</dbReference>
<dbReference type="Pfam" id="PF07687">
    <property type="entry name" value="M20_dimer"/>
    <property type="match status" value="1"/>
</dbReference>
<proteinExistence type="predicted"/>
<dbReference type="AlphaFoldDB" id="A0A2S9I4J6"/>
<name>A0A2S9I4J6_9GAMM</name>
<dbReference type="OrthoDB" id="9777385at2"/>
<keyword evidence="5" id="KW-1185">Reference proteome</keyword>
<feature type="binding site" evidence="2">
    <location>
        <position position="164"/>
    </location>
    <ligand>
        <name>Mn(2+)</name>
        <dbReference type="ChEBI" id="CHEBI:29035"/>
        <label>2</label>
    </ligand>
</feature>
<dbReference type="InterPro" id="IPR011650">
    <property type="entry name" value="Peptidase_M20_dimer"/>
</dbReference>
<dbReference type="Gene3D" id="3.30.70.360">
    <property type="match status" value="1"/>
</dbReference>
<dbReference type="SUPFAM" id="SSF55031">
    <property type="entry name" value="Bacterial exopeptidase dimerisation domain"/>
    <property type="match status" value="1"/>
</dbReference>
<reference evidence="4 5" key="1">
    <citation type="submission" date="2017-10" db="EMBL/GenBank/DDBJ databases">
        <title>Draft genome of two endophytic bacteria isolated from 'guarana' Paullinia cupana (Mart.) Ducke.</title>
        <authorList>
            <person name="Siqueira K.A."/>
            <person name="Liotti R.G."/>
            <person name="Mendes T.A."/>
            <person name="Soares M.A."/>
        </authorList>
    </citation>
    <scope>NUCLEOTIDE SEQUENCE [LARGE SCALE GENOMIC DNA]</scope>
    <source>
        <strain evidence="4 5">342</strain>
    </source>
</reference>
<dbReference type="GO" id="GO:0050118">
    <property type="term" value="F:N-acetyldiaminopimelate deacetylase activity"/>
    <property type="evidence" value="ECO:0007669"/>
    <property type="project" value="UniProtKB-ARBA"/>
</dbReference>
<comment type="cofactor">
    <cofactor evidence="2">
        <name>Mn(2+)</name>
        <dbReference type="ChEBI" id="CHEBI:29035"/>
    </cofactor>
    <text evidence="2">The Mn(2+) ion enhances activity.</text>
</comment>
<dbReference type="InterPro" id="IPR036264">
    <property type="entry name" value="Bact_exopeptidase_dim_dom"/>
</dbReference>
<accession>A0A2S9I4J6</accession>
<feature type="binding site" evidence="2">
    <location>
        <position position="106"/>
    </location>
    <ligand>
        <name>Mn(2+)</name>
        <dbReference type="ChEBI" id="CHEBI:29035"/>
        <label>2</label>
    </ligand>
</feature>
<evidence type="ECO:0000313" key="5">
    <source>
        <dbReference type="Proteomes" id="UP000239181"/>
    </source>
</evidence>